<feature type="region of interest" description="Disordered" evidence="1">
    <location>
        <begin position="227"/>
        <end position="251"/>
    </location>
</feature>
<keyword evidence="2" id="KW-0732">Signal</keyword>
<name>A0A9P5BCW7_9HYPO</name>
<organism evidence="3 4">
    <name type="scientific">Fusarium agapanthi</name>
    <dbReference type="NCBI Taxonomy" id="1803897"/>
    <lineage>
        <taxon>Eukaryota</taxon>
        <taxon>Fungi</taxon>
        <taxon>Dikarya</taxon>
        <taxon>Ascomycota</taxon>
        <taxon>Pezizomycotina</taxon>
        <taxon>Sordariomycetes</taxon>
        <taxon>Hypocreomycetidae</taxon>
        <taxon>Hypocreales</taxon>
        <taxon>Nectriaceae</taxon>
        <taxon>Fusarium</taxon>
        <taxon>Fusarium fujikuroi species complex</taxon>
    </lineage>
</organism>
<sequence>MKVSHLLALSAPLLALAAPTPANSQLSKKAETESFFLQTDVGWFDGGDKKRAISEMPSTKKRAPADADAESFFLQTDVGWFDGGDKKRASIDKRAPIMKREPSNAEAESFFLQTDVGWFDGGNKKRATGDARSKEPSWYYRVNALLRDRFLRGETDLCDDNAEARPEDYDEDLSEVSTSSCASRNGYTEGRDPDNELDRNDPSDIEYLEMKMDRRDRKRELRAQKEWEEEKRKKKEIHREQMNERLSEERRKEAQKIKAYQDAEKSGSKFDGGKFNEEQIRTLRAEKLSGHVHLLSDTVFDLENFTPPEYCSTKTHNLGTSQEPIRRETVFTNCEDEDIPWNAPSLFTYYRISERYMVDKEKQEEEEWETEEESVIE</sequence>
<dbReference type="OrthoDB" id="5100876at2759"/>
<feature type="signal peptide" evidence="2">
    <location>
        <begin position="1"/>
        <end position="17"/>
    </location>
</feature>
<dbReference type="Proteomes" id="UP000737391">
    <property type="component" value="Unassembled WGS sequence"/>
</dbReference>
<evidence type="ECO:0000256" key="1">
    <source>
        <dbReference type="SAM" id="MobiDB-lite"/>
    </source>
</evidence>
<accession>A0A9P5BCW7</accession>
<reference evidence="3" key="1">
    <citation type="submission" date="2020-01" db="EMBL/GenBank/DDBJ databases">
        <title>Identification and distribution of gene clusters putatively required for synthesis of sphingolipid metabolism inhibitors in phylogenetically diverse species of the filamentous fungus Fusarium.</title>
        <authorList>
            <person name="Kim H.-S."/>
            <person name="Busman M."/>
            <person name="Brown D.W."/>
            <person name="Divon H."/>
            <person name="Uhlig S."/>
            <person name="Proctor R.H."/>
        </authorList>
    </citation>
    <scope>NUCLEOTIDE SEQUENCE</scope>
    <source>
        <strain evidence="3">NRRL 31653</strain>
    </source>
</reference>
<dbReference type="EMBL" id="LUFC02000247">
    <property type="protein sequence ID" value="KAF4499586.1"/>
    <property type="molecule type" value="Genomic_DNA"/>
</dbReference>
<evidence type="ECO:0000313" key="3">
    <source>
        <dbReference type="EMBL" id="KAF4499586.1"/>
    </source>
</evidence>
<evidence type="ECO:0000313" key="4">
    <source>
        <dbReference type="Proteomes" id="UP000737391"/>
    </source>
</evidence>
<protein>
    <submittedName>
        <fullName evidence="3">Uncharacterized protein</fullName>
    </submittedName>
</protein>
<keyword evidence="4" id="KW-1185">Reference proteome</keyword>
<comment type="caution">
    <text evidence="3">The sequence shown here is derived from an EMBL/GenBank/DDBJ whole genome shotgun (WGS) entry which is preliminary data.</text>
</comment>
<feature type="compositionally biased region" description="Polar residues" evidence="1">
    <location>
        <begin position="175"/>
        <end position="186"/>
    </location>
</feature>
<feature type="chain" id="PRO_5040127603" evidence="2">
    <location>
        <begin position="18"/>
        <end position="377"/>
    </location>
</feature>
<dbReference type="AlphaFoldDB" id="A0A9P5BCW7"/>
<evidence type="ECO:0000256" key="2">
    <source>
        <dbReference type="SAM" id="SignalP"/>
    </source>
</evidence>
<gene>
    <name evidence="3" type="ORF">FAGAP_4228</name>
</gene>
<feature type="region of interest" description="Disordered" evidence="1">
    <location>
        <begin position="160"/>
        <end position="211"/>
    </location>
</feature>
<feature type="compositionally biased region" description="Basic and acidic residues" evidence="1">
    <location>
        <begin position="189"/>
        <end position="211"/>
    </location>
</feature>
<proteinExistence type="predicted"/>